<feature type="region of interest" description="Disordered" evidence="1">
    <location>
        <begin position="29"/>
        <end position="57"/>
    </location>
</feature>
<dbReference type="EMBL" id="ML975155">
    <property type="protein sequence ID" value="KAF1813482.1"/>
    <property type="molecule type" value="Genomic_DNA"/>
</dbReference>
<accession>A0A6G1G637</accession>
<keyword evidence="2" id="KW-0812">Transmembrane</keyword>
<name>A0A6G1G637_9PEZI</name>
<dbReference type="AlphaFoldDB" id="A0A6G1G637"/>
<reference evidence="6" key="2">
    <citation type="submission" date="2020-04" db="EMBL/GenBank/DDBJ databases">
        <authorList>
            <consortium name="NCBI Genome Project"/>
        </authorList>
    </citation>
    <scope>NUCLEOTIDE SEQUENCE</scope>
    <source>
        <strain evidence="6">CBS 781.70</strain>
    </source>
</reference>
<feature type="chain" id="PRO_5044631850" description="Mid2 domain-containing protein" evidence="3">
    <location>
        <begin position="20"/>
        <end position="193"/>
    </location>
</feature>
<sequence length="193" mass="20501">MRNFFAAVAAVAFLPAVLAQAADATSTTVSPTEAPAKINPGTVSEGGLGTSTDPGVAGAAGPDSGGIHISTGGIIGIAVGIAVAVIGIGVMWFLWYMAKKRSWDVRSSIRRVSRRLTGGISAKRKSNRTATRLASPPRDRDVEKGYKESFRPEKSKPVANVKPIEMNKPAKETKNGDRNPQTWRSNMARDGRR</sequence>
<evidence type="ECO:0000256" key="1">
    <source>
        <dbReference type="SAM" id="MobiDB-lite"/>
    </source>
</evidence>
<reference evidence="6" key="3">
    <citation type="submission" date="2025-04" db="UniProtKB">
        <authorList>
            <consortium name="RefSeq"/>
        </authorList>
    </citation>
    <scope>IDENTIFICATION</scope>
    <source>
        <strain evidence="6">CBS 781.70</strain>
    </source>
</reference>
<keyword evidence="2" id="KW-0472">Membrane</keyword>
<evidence type="ECO:0000256" key="3">
    <source>
        <dbReference type="SAM" id="SignalP"/>
    </source>
</evidence>
<reference evidence="4 6" key="1">
    <citation type="submission" date="2020-01" db="EMBL/GenBank/DDBJ databases">
        <authorList>
            <consortium name="DOE Joint Genome Institute"/>
            <person name="Haridas S."/>
            <person name="Albert R."/>
            <person name="Binder M."/>
            <person name="Bloem J."/>
            <person name="Labutti K."/>
            <person name="Salamov A."/>
            <person name="Andreopoulos B."/>
            <person name="Baker S.E."/>
            <person name="Barry K."/>
            <person name="Bills G."/>
            <person name="Bluhm B.H."/>
            <person name="Cannon C."/>
            <person name="Castanera R."/>
            <person name="Culley D.E."/>
            <person name="Daum C."/>
            <person name="Ezra D."/>
            <person name="Gonzalez J.B."/>
            <person name="Henrissat B."/>
            <person name="Kuo A."/>
            <person name="Liang C."/>
            <person name="Lipzen A."/>
            <person name="Lutzoni F."/>
            <person name="Magnuson J."/>
            <person name="Mondo S."/>
            <person name="Nolan M."/>
            <person name="Ohm R."/>
            <person name="Pangilinan J."/>
            <person name="Park H.-J."/>
            <person name="Ramirez L."/>
            <person name="Alfaro M."/>
            <person name="Sun H."/>
            <person name="Tritt A."/>
            <person name="Yoshinaga Y."/>
            <person name="Zwiers L.-H."/>
            <person name="Turgeon B.G."/>
            <person name="Goodwin S.B."/>
            <person name="Spatafora J.W."/>
            <person name="Crous P.W."/>
            <person name="Grigoriev I.V."/>
        </authorList>
    </citation>
    <scope>NUCLEOTIDE SEQUENCE</scope>
    <source>
        <strain evidence="4 6">CBS 781.70</strain>
    </source>
</reference>
<keyword evidence="3" id="KW-0732">Signal</keyword>
<gene>
    <name evidence="4 6" type="ORF">P152DRAFT_457844</name>
</gene>
<evidence type="ECO:0008006" key="7">
    <source>
        <dbReference type="Google" id="ProtNLM"/>
    </source>
</evidence>
<dbReference type="GeneID" id="54419886"/>
<keyword evidence="2" id="KW-1133">Transmembrane helix</keyword>
<dbReference type="RefSeq" id="XP_033535113.1">
    <property type="nucleotide sequence ID" value="XM_033679316.1"/>
</dbReference>
<dbReference type="Proteomes" id="UP000504638">
    <property type="component" value="Unplaced"/>
</dbReference>
<feature type="transmembrane region" description="Helical" evidence="2">
    <location>
        <begin position="74"/>
        <end position="98"/>
    </location>
</feature>
<proteinExistence type="predicted"/>
<feature type="compositionally biased region" description="Basic and acidic residues" evidence="1">
    <location>
        <begin position="168"/>
        <end position="177"/>
    </location>
</feature>
<evidence type="ECO:0000256" key="2">
    <source>
        <dbReference type="SAM" id="Phobius"/>
    </source>
</evidence>
<feature type="signal peptide" evidence="3">
    <location>
        <begin position="1"/>
        <end position="19"/>
    </location>
</feature>
<evidence type="ECO:0000313" key="6">
    <source>
        <dbReference type="RefSeq" id="XP_033535113.1"/>
    </source>
</evidence>
<keyword evidence="5" id="KW-1185">Reference proteome</keyword>
<protein>
    <recommendedName>
        <fullName evidence="7">Mid2 domain-containing protein</fullName>
    </recommendedName>
</protein>
<evidence type="ECO:0000313" key="4">
    <source>
        <dbReference type="EMBL" id="KAF1813482.1"/>
    </source>
</evidence>
<feature type="compositionally biased region" description="Basic and acidic residues" evidence="1">
    <location>
        <begin position="137"/>
        <end position="156"/>
    </location>
</feature>
<organism evidence="4">
    <name type="scientific">Eremomyces bilateralis CBS 781.70</name>
    <dbReference type="NCBI Taxonomy" id="1392243"/>
    <lineage>
        <taxon>Eukaryota</taxon>
        <taxon>Fungi</taxon>
        <taxon>Dikarya</taxon>
        <taxon>Ascomycota</taxon>
        <taxon>Pezizomycotina</taxon>
        <taxon>Dothideomycetes</taxon>
        <taxon>Dothideomycetes incertae sedis</taxon>
        <taxon>Eremomycetales</taxon>
        <taxon>Eremomycetaceae</taxon>
        <taxon>Eremomyces</taxon>
    </lineage>
</organism>
<evidence type="ECO:0000313" key="5">
    <source>
        <dbReference type="Proteomes" id="UP000504638"/>
    </source>
</evidence>
<feature type="region of interest" description="Disordered" evidence="1">
    <location>
        <begin position="120"/>
        <end position="193"/>
    </location>
</feature>